<dbReference type="SMART" id="SM01126">
    <property type="entry name" value="DDE_Tnp_IS1595"/>
    <property type="match status" value="1"/>
</dbReference>
<dbReference type="InterPro" id="IPR053164">
    <property type="entry name" value="IS1016-like_transposase"/>
</dbReference>
<dbReference type="NCBIfam" id="NF033547">
    <property type="entry name" value="transpos_IS1595"/>
    <property type="match status" value="1"/>
</dbReference>
<dbReference type="PANTHER" id="PTHR47163">
    <property type="entry name" value="DDE_TNP_IS1595 DOMAIN-CONTAINING PROTEIN"/>
    <property type="match status" value="1"/>
</dbReference>
<dbReference type="Pfam" id="PF12762">
    <property type="entry name" value="DDE_Tnp_IS1595"/>
    <property type="match status" value="1"/>
</dbReference>
<dbReference type="EMBL" id="CP019791">
    <property type="protein sequence ID" value="AQT67845.1"/>
    <property type="molecule type" value="Genomic_DNA"/>
</dbReference>
<evidence type="ECO:0000313" key="3">
    <source>
        <dbReference type="Proteomes" id="UP000189674"/>
    </source>
</evidence>
<dbReference type="STRING" id="1936003.STSP2_00997"/>
<evidence type="ECO:0000313" key="2">
    <source>
        <dbReference type="EMBL" id="AQT67845.1"/>
    </source>
</evidence>
<dbReference type="Proteomes" id="UP000189674">
    <property type="component" value="Chromosome"/>
</dbReference>
<gene>
    <name evidence="2" type="ORF">STSP2_00997</name>
</gene>
<sequence>MTLSYYPTMINKYKKRSKISEAKFRQIVKLFALDIEASKIAELTGLSRKTINTILYKIRIRIAEYCQQQSPFDVGEIEIDESYFGARRVRGVRGRGAKGKHIVFGLIKRGGKVYTQVVKNCSKSTLMPIIKQKVNKDSTVYTDGFKTYDGLVDFGYKKHYRVKHGENEFAEGRNHINGIENFWAIAKGRLNKFRGISKGTFALHLKECEFRFNHRHDDLYKLLLKILRKNPI</sequence>
<dbReference type="InterPro" id="IPR024445">
    <property type="entry name" value="Tnp_ISXO2-like"/>
</dbReference>
<name>A0A1U9NJ50_9BACT</name>
<accession>A0A1U9NJ50</accession>
<organism evidence="2 3">
    <name type="scientific">Anaerohalosphaera lusitana</name>
    <dbReference type="NCBI Taxonomy" id="1936003"/>
    <lineage>
        <taxon>Bacteria</taxon>
        <taxon>Pseudomonadati</taxon>
        <taxon>Planctomycetota</taxon>
        <taxon>Phycisphaerae</taxon>
        <taxon>Sedimentisphaerales</taxon>
        <taxon>Anaerohalosphaeraceae</taxon>
        <taxon>Anaerohalosphaera</taxon>
    </lineage>
</organism>
<keyword evidence="3" id="KW-1185">Reference proteome</keyword>
<proteinExistence type="predicted"/>
<dbReference type="AlphaFoldDB" id="A0A1U9NJ50"/>
<protein>
    <submittedName>
        <fullName evidence="2">Transposase</fullName>
    </submittedName>
</protein>
<dbReference type="KEGG" id="alus:STSP2_00997"/>
<feature type="domain" description="ISXO2-like transposase" evidence="1">
    <location>
        <begin position="71"/>
        <end position="213"/>
    </location>
</feature>
<evidence type="ECO:0000259" key="1">
    <source>
        <dbReference type="SMART" id="SM01126"/>
    </source>
</evidence>
<reference evidence="3" key="1">
    <citation type="submission" date="2017-02" db="EMBL/GenBank/DDBJ databases">
        <title>Comparative genomics and description of representatives of a novel lineage of planctomycetes thriving in anoxic sediments.</title>
        <authorList>
            <person name="Spring S."/>
            <person name="Bunk B."/>
            <person name="Sproer C."/>
        </authorList>
    </citation>
    <scope>NUCLEOTIDE SEQUENCE [LARGE SCALE GENOMIC DNA]</scope>
    <source>
        <strain evidence="3">ST-NAGAB-D1</strain>
    </source>
</reference>
<dbReference type="PANTHER" id="PTHR47163:SF2">
    <property type="entry name" value="SI:DKEY-17M8.2"/>
    <property type="match status" value="1"/>
</dbReference>